<proteinExistence type="predicted"/>
<name>A0A3G5A7S2_9VIRU</name>
<sequence length="294" mass="34033">MLQLRKSAIVISPEERTVLNRWRPELRVDLLKRQERSKYPTPDRKEGEIINGILDRLETELRAFLMEDEINEKETAKKALIAKFKTQIGIGEAALIEVLNLYARLKPFLFSHRDSFTAEDRQFFHICISLELKWESLNGTMGASDHIQPEIATGKKLIWTIAKAYRIIKTINVYGTDFRSSEEKKIHSMLQTLYYELGNCPKLLSSLIETTSPEPAAAPLTAKIKKQVRFSKEDQKFTYEVDPMEYKEEPQSKIYSLTIDGNFIGYPTVPNPLKSSPKKRFPTKKKMNLWSFRG</sequence>
<organism evidence="1">
    <name type="scientific">Harvfovirus sp</name>
    <dbReference type="NCBI Taxonomy" id="2487768"/>
    <lineage>
        <taxon>Viruses</taxon>
        <taxon>Varidnaviria</taxon>
        <taxon>Bamfordvirae</taxon>
        <taxon>Nucleocytoviricota</taxon>
        <taxon>Megaviricetes</taxon>
        <taxon>Imitervirales</taxon>
        <taxon>Mimiviridae</taxon>
        <taxon>Klosneuvirinae</taxon>
    </lineage>
</organism>
<protein>
    <submittedName>
        <fullName evidence="1">Uncharacterized protein</fullName>
    </submittedName>
</protein>
<evidence type="ECO:0000313" key="1">
    <source>
        <dbReference type="EMBL" id="AYV81499.1"/>
    </source>
</evidence>
<dbReference type="EMBL" id="MK072279">
    <property type="protein sequence ID" value="AYV81499.1"/>
    <property type="molecule type" value="Genomic_DNA"/>
</dbReference>
<reference evidence="1" key="1">
    <citation type="submission" date="2018-10" db="EMBL/GenBank/DDBJ databases">
        <title>Hidden diversity of soil giant viruses.</title>
        <authorList>
            <person name="Schulz F."/>
            <person name="Alteio L."/>
            <person name="Goudeau D."/>
            <person name="Ryan E.M."/>
            <person name="Malmstrom R.R."/>
            <person name="Blanchard J."/>
            <person name="Woyke T."/>
        </authorList>
    </citation>
    <scope>NUCLEOTIDE SEQUENCE</scope>
    <source>
        <strain evidence="1">HAV1</strain>
    </source>
</reference>
<gene>
    <name evidence="1" type="ORF">Harvfovirus37_13</name>
</gene>
<accession>A0A3G5A7S2</accession>